<evidence type="ECO:0000256" key="1">
    <source>
        <dbReference type="ARBA" id="ARBA00022614"/>
    </source>
</evidence>
<reference evidence="8 9" key="1">
    <citation type="submission" date="2017-05" db="EMBL/GenBank/DDBJ databases">
        <authorList>
            <person name="Varghese N."/>
            <person name="Submissions S."/>
        </authorList>
    </citation>
    <scope>NUCLEOTIDE SEQUENCE [LARGE SCALE GENOMIC DNA]</scope>
    <source>
        <strain evidence="8 9">DSM 19382</strain>
    </source>
</reference>
<sequence length="784" mass="88097">MTKNYLLLLALCIFSSAKSQIINFPDANFKARLLKSSYTNEIAKDSGGNKLKIDYNNDGEIDLNEASNVSQLNIDQPYFDEQFITDLSGINNFTNLTVLYCRSNKITNLDLTGLKKLKDLDCNTNLLTNLDLSYLSELQSLNCNYNQINKIELKGFKNLMYLSCAFNKLTNIDSSLLTNLVDFSFDSNLISSVDLSNNLNLKTFGCSSNKLKNLDISNLKKLERLWCYNNELSQLNLSAQQNLIDLQCHHTKLTSIDLSNLKYGAFVELRNNDLRSIFLKNGFSDNAGMILDGNPNLTYICCDENETENLKLQLGYLGYTNCVVNSYCTFAPGGTSYTILGNQKLDADNNGCNDADSNYTNLNFNITNGAIKGNIISDASGNYRIQVGEGTHTITPVLENPNYFTSFPESVSVTFPNENNTFKQNFCISPKGIHKDLEITILEILPARPGFDAKYKIIYKNKGTQTMSGSVTLDFNDAVLDFVSSMPAITNQSLNKLVWDYIQLKPFETREIEFTLNVNSPMETPPVNNNDRLSFNALITPITGDEKPVDNSFAMRQIVVGSFDPNDKTCLEGDVITPELIGEYVHYLIRFENTGTYPAENIVVKDMIDTSKFDISTLVLTNSSHSYTTKISDGNKVEFIFEKINLPFEDAHNDGYIAFKIKTLPTLKVGDSFTNEANIYFDYNFPILTNKATSTFKTLGISDFEFSQYFNVYPNPVKDVLNINSKNEIEKQTMYVYDVLGQLIISVQHAENTSKIDVSKLQSGNYFLKIKSDKGISGKKFIKL</sequence>
<dbReference type="Gene3D" id="3.80.10.10">
    <property type="entry name" value="Ribonuclease Inhibitor"/>
    <property type="match status" value="1"/>
</dbReference>
<dbReference type="EMBL" id="WKKG01000010">
    <property type="protein sequence ID" value="MRX69883.1"/>
    <property type="molecule type" value="Genomic_DNA"/>
</dbReference>
<reference evidence="7 10" key="2">
    <citation type="submission" date="2019-11" db="EMBL/GenBank/DDBJ databases">
        <title>Flavobacterium resistens genome.</title>
        <authorList>
            <person name="Wilson V.M."/>
            <person name="Newman J.D."/>
        </authorList>
    </citation>
    <scope>NUCLEOTIDE SEQUENCE [LARGE SCALE GENOMIC DNA]</scope>
    <source>
        <strain evidence="7 10">DSM 19382</strain>
    </source>
</reference>
<evidence type="ECO:0000259" key="5">
    <source>
        <dbReference type="Pfam" id="PF18962"/>
    </source>
</evidence>
<evidence type="ECO:0000256" key="3">
    <source>
        <dbReference type="ARBA" id="ARBA00022737"/>
    </source>
</evidence>
<dbReference type="InterPro" id="IPR026444">
    <property type="entry name" value="Secre_tail"/>
</dbReference>
<evidence type="ECO:0000256" key="4">
    <source>
        <dbReference type="SAM" id="SignalP"/>
    </source>
</evidence>
<name>A0A521AL22_9FLAO</name>
<dbReference type="InterPro" id="IPR025875">
    <property type="entry name" value="Leu-rich_rpt_4"/>
</dbReference>
<dbReference type="NCBIfam" id="TIGR04183">
    <property type="entry name" value="Por_Secre_tail"/>
    <property type="match status" value="1"/>
</dbReference>
<feature type="domain" description="DUF7619" evidence="6">
    <location>
        <begin position="564"/>
        <end position="695"/>
    </location>
</feature>
<evidence type="ECO:0000313" key="9">
    <source>
        <dbReference type="Proteomes" id="UP000317289"/>
    </source>
</evidence>
<dbReference type="Pfam" id="PF18962">
    <property type="entry name" value="Por_Secre_tail"/>
    <property type="match status" value="1"/>
</dbReference>
<dbReference type="InterPro" id="IPR050836">
    <property type="entry name" value="SDS22/Internalin_LRR"/>
</dbReference>
<dbReference type="OrthoDB" id="1110367at2"/>
<keyword evidence="3" id="KW-0677">Repeat</keyword>
<dbReference type="AlphaFoldDB" id="A0A521AL22"/>
<feature type="chain" id="PRO_5043205418" evidence="4">
    <location>
        <begin position="20"/>
        <end position="784"/>
    </location>
</feature>
<feature type="domain" description="Secretion system C-terminal sorting" evidence="5">
    <location>
        <begin position="712"/>
        <end position="782"/>
    </location>
</feature>
<dbReference type="InterPro" id="IPR047589">
    <property type="entry name" value="DUF11_rpt"/>
</dbReference>
<dbReference type="Proteomes" id="UP000317289">
    <property type="component" value="Unassembled WGS sequence"/>
</dbReference>
<dbReference type="RefSeq" id="WP_142448842.1">
    <property type="nucleotide sequence ID" value="NZ_FXTA01000001.1"/>
</dbReference>
<dbReference type="NCBIfam" id="TIGR01451">
    <property type="entry name" value="B_ant_repeat"/>
    <property type="match status" value="1"/>
</dbReference>
<evidence type="ECO:0000313" key="10">
    <source>
        <dbReference type="Proteomes" id="UP000468990"/>
    </source>
</evidence>
<keyword evidence="2 4" id="KW-0732">Signal</keyword>
<feature type="signal peptide" evidence="4">
    <location>
        <begin position="1"/>
        <end position="19"/>
    </location>
</feature>
<dbReference type="Pfam" id="PF24595">
    <property type="entry name" value="DUF7619"/>
    <property type="match status" value="1"/>
</dbReference>
<keyword evidence="1" id="KW-0433">Leucine-rich repeat</keyword>
<dbReference type="Pfam" id="PF12799">
    <property type="entry name" value="LRR_4"/>
    <property type="match status" value="1"/>
</dbReference>
<dbReference type="SMART" id="SM00365">
    <property type="entry name" value="LRR_SD22"/>
    <property type="match status" value="3"/>
</dbReference>
<evidence type="ECO:0000313" key="8">
    <source>
        <dbReference type="EMBL" id="SMO35483.1"/>
    </source>
</evidence>
<gene>
    <name evidence="7" type="ORF">GJU42_18075</name>
    <name evidence="8" type="ORF">SAMN06265349_101192</name>
</gene>
<protein>
    <submittedName>
        <fullName evidence="8">Conserved repeat domain-containing protein/Por secretion system C-terminal sorting domain-containing protein</fullName>
    </submittedName>
    <submittedName>
        <fullName evidence="7">T9SS type A sorting domain-containing protein</fullName>
    </submittedName>
</protein>
<dbReference type="InterPro" id="IPR032675">
    <property type="entry name" value="LRR_dom_sf"/>
</dbReference>
<accession>A0A521AL22</accession>
<evidence type="ECO:0000259" key="6">
    <source>
        <dbReference type="Pfam" id="PF24595"/>
    </source>
</evidence>
<proteinExistence type="predicted"/>
<organism evidence="8 9">
    <name type="scientific">Flavobacterium resistens</name>
    <dbReference type="NCBI Taxonomy" id="443612"/>
    <lineage>
        <taxon>Bacteria</taxon>
        <taxon>Pseudomonadati</taxon>
        <taxon>Bacteroidota</taxon>
        <taxon>Flavobacteriia</taxon>
        <taxon>Flavobacteriales</taxon>
        <taxon>Flavobacteriaceae</taxon>
        <taxon>Flavobacterium</taxon>
    </lineage>
</organism>
<dbReference type="Proteomes" id="UP000468990">
    <property type="component" value="Unassembled WGS sequence"/>
</dbReference>
<dbReference type="EMBL" id="FXTA01000001">
    <property type="protein sequence ID" value="SMO35483.1"/>
    <property type="molecule type" value="Genomic_DNA"/>
</dbReference>
<evidence type="ECO:0000313" key="7">
    <source>
        <dbReference type="EMBL" id="MRX69883.1"/>
    </source>
</evidence>
<dbReference type="PANTHER" id="PTHR46652:SF8">
    <property type="entry name" value="LEUCINE RICH REPEAT CONTAINING 23"/>
    <property type="match status" value="1"/>
</dbReference>
<dbReference type="SUPFAM" id="SSF52058">
    <property type="entry name" value="L domain-like"/>
    <property type="match status" value="1"/>
</dbReference>
<dbReference type="PANTHER" id="PTHR46652">
    <property type="entry name" value="LEUCINE-RICH REPEAT AND IQ DOMAIN-CONTAINING PROTEIN 1-RELATED"/>
    <property type="match status" value="1"/>
</dbReference>
<evidence type="ECO:0000256" key="2">
    <source>
        <dbReference type="ARBA" id="ARBA00022729"/>
    </source>
</evidence>
<keyword evidence="10" id="KW-1185">Reference proteome</keyword>
<dbReference type="InterPro" id="IPR055353">
    <property type="entry name" value="DUF7619"/>
</dbReference>